<dbReference type="AlphaFoldDB" id="A0A0G1B7W1"/>
<dbReference type="InterPro" id="IPR050194">
    <property type="entry name" value="Glycosyltransferase_grp1"/>
</dbReference>
<name>A0A0G1B7W1_9BACT</name>
<dbReference type="EMBL" id="LCCW01000015">
    <property type="protein sequence ID" value="KKS42406.1"/>
    <property type="molecule type" value="Genomic_DNA"/>
</dbReference>
<organism evidence="2 3">
    <name type="scientific">Candidatus Kuenenbacteria bacterium GW2011_GWA2_42_15</name>
    <dbReference type="NCBI Taxonomy" id="1618677"/>
    <lineage>
        <taxon>Bacteria</taxon>
        <taxon>Candidatus Kueneniibacteriota</taxon>
    </lineage>
</organism>
<reference evidence="2 3" key="1">
    <citation type="journal article" date="2015" name="Nature">
        <title>rRNA introns, odd ribosomes, and small enigmatic genomes across a large radiation of phyla.</title>
        <authorList>
            <person name="Brown C.T."/>
            <person name="Hug L.A."/>
            <person name="Thomas B.C."/>
            <person name="Sharon I."/>
            <person name="Castelle C.J."/>
            <person name="Singh A."/>
            <person name="Wilkins M.J."/>
            <person name="Williams K.H."/>
            <person name="Banfield J.F."/>
        </authorList>
    </citation>
    <scope>NUCLEOTIDE SEQUENCE [LARGE SCALE GENOMIC DNA]</scope>
</reference>
<dbReference type="PANTHER" id="PTHR45947">
    <property type="entry name" value="SULFOQUINOVOSYL TRANSFERASE SQD2"/>
    <property type="match status" value="1"/>
</dbReference>
<dbReference type="CDD" id="cd03801">
    <property type="entry name" value="GT4_PimA-like"/>
    <property type="match status" value="1"/>
</dbReference>
<dbReference type="Proteomes" id="UP000034516">
    <property type="component" value="Unassembled WGS sequence"/>
</dbReference>
<dbReference type="Gene3D" id="3.40.50.2000">
    <property type="entry name" value="Glycogen Phosphorylase B"/>
    <property type="match status" value="2"/>
</dbReference>
<protein>
    <submittedName>
        <fullName evidence="2">Glycosyl transferase group 1</fullName>
    </submittedName>
</protein>
<keyword evidence="2" id="KW-0808">Transferase</keyword>
<dbReference type="InterPro" id="IPR001296">
    <property type="entry name" value="Glyco_trans_1"/>
</dbReference>
<feature type="domain" description="Glycosyl transferase family 1" evidence="1">
    <location>
        <begin position="199"/>
        <end position="341"/>
    </location>
</feature>
<accession>A0A0G1B7W1</accession>
<evidence type="ECO:0000313" key="2">
    <source>
        <dbReference type="EMBL" id="KKS42406.1"/>
    </source>
</evidence>
<dbReference type="SUPFAM" id="SSF53756">
    <property type="entry name" value="UDP-Glycosyltransferase/glycogen phosphorylase"/>
    <property type="match status" value="1"/>
</dbReference>
<dbReference type="Pfam" id="PF00534">
    <property type="entry name" value="Glycos_transf_1"/>
    <property type="match status" value="1"/>
</dbReference>
<gene>
    <name evidence="2" type="ORF">UV02_C0015G0010</name>
</gene>
<sequence>MLPPLTLGSGAEKYFIKLAANFREIGIFTDVVTMDERFYKRFARALHIFFSFNFFGRIDISGKETEEVIRKDLGKAAWIKASRKELKLILNKYEVIYSKNEIVDLVLLKLIGYKNLPPVIVGVHTPIYYPKAASLYAKLHNFLYQSMVYKWLLSGVACLHVSNELTKKLAEEKFKLPVHLIYYPFDMDEFKTGGEESAIEFDKNKINICFLGRLSEQKGLDELRNFIKKISGNDTVSQRISLNILARGDKKTEKEFEEYDQKYEWLRYFHHVENRFMASILKKQDLLISPARWETMPYNILEAQAAGLPVIAFNIPGPNDIIVDDETGWLVKNDGEFYNKIVEFTQQGNGLNKEKIIQHIREKFNQDKIYDKIVKLLTLIRL</sequence>
<proteinExistence type="predicted"/>
<dbReference type="PANTHER" id="PTHR45947:SF3">
    <property type="entry name" value="SULFOQUINOVOSYL TRANSFERASE SQD2"/>
    <property type="match status" value="1"/>
</dbReference>
<comment type="caution">
    <text evidence="2">The sequence shown here is derived from an EMBL/GenBank/DDBJ whole genome shotgun (WGS) entry which is preliminary data.</text>
</comment>
<evidence type="ECO:0000259" key="1">
    <source>
        <dbReference type="Pfam" id="PF00534"/>
    </source>
</evidence>
<evidence type="ECO:0000313" key="3">
    <source>
        <dbReference type="Proteomes" id="UP000034516"/>
    </source>
</evidence>
<dbReference type="GO" id="GO:0016757">
    <property type="term" value="F:glycosyltransferase activity"/>
    <property type="evidence" value="ECO:0007669"/>
    <property type="project" value="InterPro"/>
</dbReference>